<keyword evidence="3" id="KW-0663">Pyridoxal phosphate</keyword>
<dbReference type="InterPro" id="IPR004839">
    <property type="entry name" value="Aminotransferase_I/II_large"/>
</dbReference>
<dbReference type="Gene3D" id="3.90.1150.10">
    <property type="entry name" value="Aspartate Aminotransferase, domain 1"/>
    <property type="match status" value="1"/>
</dbReference>
<dbReference type="PANTHER" id="PTHR46577">
    <property type="entry name" value="HTH-TYPE TRANSCRIPTIONAL REGULATORY PROTEIN GABR"/>
    <property type="match status" value="1"/>
</dbReference>
<dbReference type="GO" id="GO:0008483">
    <property type="term" value="F:transaminase activity"/>
    <property type="evidence" value="ECO:0007669"/>
    <property type="project" value="UniProtKB-KW"/>
</dbReference>
<dbReference type="InterPro" id="IPR015422">
    <property type="entry name" value="PyrdxlP-dep_Trfase_small"/>
</dbReference>
<dbReference type="EMBL" id="JAUFPX010000042">
    <property type="protein sequence ID" value="MDN3593179.1"/>
    <property type="molecule type" value="Genomic_DNA"/>
</dbReference>
<comment type="caution">
    <text evidence="9">The sequence shown here is derived from an EMBL/GenBank/DDBJ whole genome shotgun (WGS) entry which is preliminary data.</text>
</comment>
<name>A0ABT8BMJ4_9HYPH</name>
<dbReference type="Pfam" id="PF00155">
    <property type="entry name" value="Aminotran_1_2"/>
    <property type="match status" value="1"/>
</dbReference>
<dbReference type="SUPFAM" id="SSF46785">
    <property type="entry name" value="Winged helix' DNA-binding domain"/>
    <property type="match status" value="1"/>
</dbReference>
<dbReference type="Gene3D" id="3.40.640.10">
    <property type="entry name" value="Type I PLP-dependent aspartate aminotransferase-like (Major domain)"/>
    <property type="match status" value="1"/>
</dbReference>
<dbReference type="Proteomes" id="UP001224644">
    <property type="component" value="Unassembled WGS sequence"/>
</dbReference>
<protein>
    <recommendedName>
        <fullName evidence="2">8-amino-7-oxononanoate synthase</fullName>
    </recommendedName>
    <alternativeName>
        <fullName evidence="7">Alpha-oxoamine synthase</fullName>
    </alternativeName>
</protein>
<accession>A0ABT8BMJ4</accession>
<dbReference type="InterPro" id="IPR036388">
    <property type="entry name" value="WH-like_DNA-bd_sf"/>
</dbReference>
<evidence type="ECO:0000256" key="3">
    <source>
        <dbReference type="ARBA" id="ARBA00022898"/>
    </source>
</evidence>
<dbReference type="RefSeq" id="WP_238226924.1">
    <property type="nucleotide sequence ID" value="NZ_BPQD01000021.1"/>
</dbReference>
<keyword evidence="4" id="KW-0805">Transcription regulation</keyword>
<keyword evidence="9" id="KW-0032">Aminotransferase</keyword>
<organism evidence="9 10">
    <name type="scientific">Methylobacterium adhaesivum</name>
    <dbReference type="NCBI Taxonomy" id="333297"/>
    <lineage>
        <taxon>Bacteria</taxon>
        <taxon>Pseudomonadati</taxon>
        <taxon>Pseudomonadota</taxon>
        <taxon>Alphaproteobacteria</taxon>
        <taxon>Hyphomicrobiales</taxon>
        <taxon>Methylobacteriaceae</taxon>
        <taxon>Methylobacterium</taxon>
    </lineage>
</organism>
<keyword evidence="9" id="KW-0808">Transferase</keyword>
<dbReference type="InterPro" id="IPR015421">
    <property type="entry name" value="PyrdxlP-dep_Trfase_major"/>
</dbReference>
<dbReference type="CDD" id="cd07377">
    <property type="entry name" value="WHTH_GntR"/>
    <property type="match status" value="1"/>
</dbReference>
<evidence type="ECO:0000313" key="9">
    <source>
        <dbReference type="EMBL" id="MDN3593179.1"/>
    </source>
</evidence>
<evidence type="ECO:0000256" key="4">
    <source>
        <dbReference type="ARBA" id="ARBA00023015"/>
    </source>
</evidence>
<dbReference type="Pfam" id="PF00392">
    <property type="entry name" value="GntR"/>
    <property type="match status" value="1"/>
</dbReference>
<dbReference type="InterPro" id="IPR036390">
    <property type="entry name" value="WH_DNA-bd_sf"/>
</dbReference>
<dbReference type="InterPro" id="IPR015424">
    <property type="entry name" value="PyrdxlP-dep_Trfase"/>
</dbReference>
<evidence type="ECO:0000256" key="1">
    <source>
        <dbReference type="ARBA" id="ARBA00005384"/>
    </source>
</evidence>
<evidence type="ECO:0000313" key="10">
    <source>
        <dbReference type="Proteomes" id="UP001224644"/>
    </source>
</evidence>
<comment type="similarity">
    <text evidence="1">In the C-terminal section; belongs to the class-I pyridoxal-phosphate-dependent aminotransferase family.</text>
</comment>
<dbReference type="SMART" id="SM00345">
    <property type="entry name" value="HTH_GNTR"/>
    <property type="match status" value="1"/>
</dbReference>
<evidence type="ECO:0000259" key="8">
    <source>
        <dbReference type="PROSITE" id="PS50949"/>
    </source>
</evidence>
<sequence length="445" mass="46685">MPMTDYRAFADGLAEDIARGRLAPGARLPPQRTFAYTHGIAVSTASRVYAELVRRGLVTGETGRGTYVRSHDGTPSLAFAEPPATAVDLERIYSVLPDQADSLSRTIAELLRPDRLAHVVAPVAAAGDPEGRTIAARFLARSGWAPAADTLLFTGNGRQAVAAALAALAPPGERIGVESITYPVVKGIAARLGITLVPLGLDEEGLCPDAIAQAHRAAPLRGIYLQPSLHNPLGITMGPERRAAIAASLETHGLFAVEDAIYGFLSDAVPLAAHAPDRTILVDSLSKRVAPGLTLGFIAPPPSLVDRTALCVRSGGWGATGLPFAVGLHLMESGEAARIGLAKRADARARQALARKTLDDLVLRGDDRAYHLWLALPETWRAETFVAAAARRGIAVTPASAFAVHPGHAPNAVRLALAAPPCDTLVTALKTLRQLATEGDDSPIE</sequence>
<dbReference type="CDD" id="cd00609">
    <property type="entry name" value="AAT_like"/>
    <property type="match status" value="1"/>
</dbReference>
<evidence type="ECO:0000256" key="6">
    <source>
        <dbReference type="ARBA" id="ARBA00023163"/>
    </source>
</evidence>
<dbReference type="Gene3D" id="1.10.10.10">
    <property type="entry name" value="Winged helix-like DNA-binding domain superfamily/Winged helix DNA-binding domain"/>
    <property type="match status" value="1"/>
</dbReference>
<evidence type="ECO:0000256" key="2">
    <source>
        <dbReference type="ARBA" id="ARBA00016004"/>
    </source>
</evidence>
<reference evidence="10" key="1">
    <citation type="journal article" date="2019" name="Int. J. Syst. Evol. Microbiol.">
        <title>The Global Catalogue of Microorganisms (GCM) 10K type strain sequencing project: providing services to taxonomists for standard genome sequencing and annotation.</title>
        <authorList>
            <consortium name="The Broad Institute Genomics Platform"/>
            <consortium name="The Broad Institute Genome Sequencing Center for Infectious Disease"/>
            <person name="Wu L."/>
            <person name="Ma J."/>
        </authorList>
    </citation>
    <scope>NUCLEOTIDE SEQUENCE [LARGE SCALE GENOMIC DNA]</scope>
    <source>
        <strain evidence="10">CECT 7069</strain>
    </source>
</reference>
<gene>
    <name evidence="9" type="ORF">QWZ12_21555</name>
</gene>
<dbReference type="PROSITE" id="PS50949">
    <property type="entry name" value="HTH_GNTR"/>
    <property type="match status" value="1"/>
</dbReference>
<evidence type="ECO:0000256" key="5">
    <source>
        <dbReference type="ARBA" id="ARBA00023125"/>
    </source>
</evidence>
<dbReference type="InterPro" id="IPR000524">
    <property type="entry name" value="Tscrpt_reg_HTH_GntR"/>
</dbReference>
<keyword evidence="10" id="KW-1185">Reference proteome</keyword>
<keyword evidence="5" id="KW-0238">DNA-binding</keyword>
<dbReference type="PANTHER" id="PTHR46577:SF1">
    <property type="entry name" value="HTH-TYPE TRANSCRIPTIONAL REGULATORY PROTEIN GABR"/>
    <property type="match status" value="1"/>
</dbReference>
<evidence type="ECO:0000256" key="7">
    <source>
        <dbReference type="ARBA" id="ARBA00031658"/>
    </source>
</evidence>
<dbReference type="SUPFAM" id="SSF53383">
    <property type="entry name" value="PLP-dependent transferases"/>
    <property type="match status" value="1"/>
</dbReference>
<proteinExistence type="inferred from homology"/>
<dbReference type="InterPro" id="IPR051446">
    <property type="entry name" value="HTH_trans_reg/aminotransferase"/>
</dbReference>
<keyword evidence="6" id="KW-0804">Transcription</keyword>
<feature type="domain" description="HTH gntR-type" evidence="8">
    <location>
        <begin position="3"/>
        <end position="71"/>
    </location>
</feature>